<reference evidence="3" key="1">
    <citation type="submission" date="2015-07" db="EMBL/GenBank/DDBJ databases">
        <authorList>
            <person name="Teixeira M.M."/>
            <person name="Souza R.C."/>
            <person name="Almeida L.G."/>
            <person name="Vicente V.A."/>
            <person name="de Hoog S."/>
            <person name="Bocca A.L."/>
            <person name="de Almeida S.R."/>
            <person name="Vasconcelos A.T."/>
            <person name="Felipe M.S."/>
        </authorList>
    </citation>
    <scope>NUCLEOTIDE SEQUENCE [LARGE SCALE GENOMIC DNA]</scope>
    <source>
        <strain evidence="3">KSF</strain>
    </source>
</reference>
<dbReference type="VEuPathDB" id="FungiDB:G647_05522"/>
<feature type="region of interest" description="Disordered" evidence="1">
    <location>
        <begin position="306"/>
        <end position="360"/>
    </location>
</feature>
<dbReference type="VEuPathDB" id="FungiDB:CLCR_07095"/>
<dbReference type="STRING" id="86049.A0A1C1CPR8"/>
<sequence length="472" mass="50937">MLPCRGRDGLLKSCRTITSRLHRFRLPTRRFVASALSHHAWKHETVELPIGVGDGVKLDVFSPRELRHNPNGTRNLLVHIPSGPGCTSGTTSSLLQSTLARLQHVLPPSTSLVRINYSLGKSADSLASSNESTVFPTPIHEVATAFDYLTSSTSTFNVSHDEAPKICLLGRHIGGALATMLALTEPNAIHALAVAEPMVDWVGIDEVLEKVRQPALQSLPSSPTTQAPKHAQKRARTSKSAILHDADAQCVVAAAEELVKLRSKLFNTPSAYFDPFASPLLFLRAPGRDTPLAKATTGDQLLSEMGQNDVDMDVGGGEYSDCDHDAHQSSPSSMGSSSGTTSHGEDGVSPPHAPAVPPRRRKVLRRWPAVGNPESVTLPHVRIFVQSHVEQKAPDGRSNAIDVTRGHAALMRAQGTELAELMRRACFIGREKGFAEERVQLQLCDPSPWGIDAGGGMQEAAMKWLGGMFQKD</sequence>
<dbReference type="OrthoDB" id="5396420at2759"/>
<dbReference type="Gene3D" id="3.40.50.1820">
    <property type="entry name" value="alpha/beta hydrolase"/>
    <property type="match status" value="1"/>
</dbReference>
<proteinExistence type="predicted"/>
<accession>A0A1C1CPR8</accession>
<dbReference type="AlphaFoldDB" id="A0A1C1CPR8"/>
<dbReference type="EMBL" id="LGRB01000010">
    <property type="protein sequence ID" value="OCT50485.1"/>
    <property type="molecule type" value="Genomic_DNA"/>
</dbReference>
<feature type="compositionally biased region" description="Low complexity" evidence="1">
    <location>
        <begin position="329"/>
        <end position="342"/>
    </location>
</feature>
<evidence type="ECO:0008006" key="4">
    <source>
        <dbReference type="Google" id="ProtNLM"/>
    </source>
</evidence>
<name>A0A1C1CPR8_9EURO</name>
<evidence type="ECO:0000313" key="3">
    <source>
        <dbReference type="Proteomes" id="UP000094526"/>
    </source>
</evidence>
<keyword evidence="3" id="KW-1185">Reference proteome</keyword>
<dbReference type="InterPro" id="IPR029058">
    <property type="entry name" value="AB_hydrolase_fold"/>
</dbReference>
<dbReference type="Proteomes" id="UP000094526">
    <property type="component" value="Unassembled WGS sequence"/>
</dbReference>
<dbReference type="SUPFAM" id="SSF53474">
    <property type="entry name" value="alpha/beta-Hydrolases"/>
    <property type="match status" value="1"/>
</dbReference>
<feature type="region of interest" description="Disordered" evidence="1">
    <location>
        <begin position="215"/>
        <end position="239"/>
    </location>
</feature>
<protein>
    <recommendedName>
        <fullName evidence="4">Alpha/beta hydrolase fold-3 domain-containing protein</fullName>
    </recommendedName>
</protein>
<comment type="caution">
    <text evidence="2">The sequence shown here is derived from an EMBL/GenBank/DDBJ whole genome shotgun (WGS) entry which is preliminary data.</text>
</comment>
<organism evidence="2 3">
    <name type="scientific">Cladophialophora carrionii</name>
    <dbReference type="NCBI Taxonomy" id="86049"/>
    <lineage>
        <taxon>Eukaryota</taxon>
        <taxon>Fungi</taxon>
        <taxon>Dikarya</taxon>
        <taxon>Ascomycota</taxon>
        <taxon>Pezizomycotina</taxon>
        <taxon>Eurotiomycetes</taxon>
        <taxon>Chaetothyriomycetidae</taxon>
        <taxon>Chaetothyriales</taxon>
        <taxon>Herpotrichiellaceae</taxon>
        <taxon>Cladophialophora</taxon>
    </lineage>
</organism>
<feature type="compositionally biased region" description="Polar residues" evidence="1">
    <location>
        <begin position="215"/>
        <end position="227"/>
    </location>
</feature>
<evidence type="ECO:0000313" key="2">
    <source>
        <dbReference type="EMBL" id="OCT50485.1"/>
    </source>
</evidence>
<evidence type="ECO:0000256" key="1">
    <source>
        <dbReference type="SAM" id="MobiDB-lite"/>
    </source>
</evidence>
<gene>
    <name evidence="2" type="ORF">CLCR_07095</name>
</gene>